<dbReference type="Proteomes" id="UP000192247">
    <property type="component" value="Unassembled WGS sequence"/>
</dbReference>
<dbReference type="Pfam" id="PF15430">
    <property type="entry name" value="SVWC"/>
    <property type="match status" value="1"/>
</dbReference>
<evidence type="ECO:0000256" key="2">
    <source>
        <dbReference type="ARBA" id="ARBA00022525"/>
    </source>
</evidence>
<dbReference type="OrthoDB" id="10368662at2759"/>
<sequence length="217" mass="24072">MVRSELFASWLSESKSIQLNRRRFKQKNRERILILSFKGGPDRLVNDGPSSSLETPSPRLPRAQWSRIAPGVRGPFFWLTLSPSLKNKSASVLLKHATSFPALMILYATIGLLWRPTDASVFRGRVPIVDGKCNVTAHANTTKLLEDGESLSMGKPQCAKIQCNLKLEELVGEVCWAISCDDECRPIAKDPQGVFPDCCLSECDCRDPDLVIDPVSS</sequence>
<dbReference type="InParanoid" id="A0A1V9X9S9"/>
<organism evidence="4 5">
    <name type="scientific">Tropilaelaps mercedesae</name>
    <dbReference type="NCBI Taxonomy" id="418985"/>
    <lineage>
        <taxon>Eukaryota</taxon>
        <taxon>Metazoa</taxon>
        <taxon>Ecdysozoa</taxon>
        <taxon>Arthropoda</taxon>
        <taxon>Chelicerata</taxon>
        <taxon>Arachnida</taxon>
        <taxon>Acari</taxon>
        <taxon>Parasitiformes</taxon>
        <taxon>Mesostigmata</taxon>
        <taxon>Gamasina</taxon>
        <taxon>Dermanyssoidea</taxon>
        <taxon>Laelapidae</taxon>
        <taxon>Tropilaelaps</taxon>
    </lineage>
</organism>
<proteinExistence type="predicted"/>
<gene>
    <name evidence="4" type="ORF">BIW11_11841</name>
</gene>
<evidence type="ECO:0000259" key="3">
    <source>
        <dbReference type="Pfam" id="PF15430"/>
    </source>
</evidence>
<evidence type="ECO:0000256" key="1">
    <source>
        <dbReference type="ARBA" id="ARBA00004613"/>
    </source>
</evidence>
<protein>
    <recommendedName>
        <fullName evidence="3">Single domain-containing protein</fullName>
    </recommendedName>
</protein>
<dbReference type="EMBL" id="MNPL01018529">
    <property type="protein sequence ID" value="OQR70118.1"/>
    <property type="molecule type" value="Genomic_DNA"/>
</dbReference>
<reference evidence="4 5" key="1">
    <citation type="journal article" date="2017" name="Gigascience">
        <title>Draft genome of the honey bee ectoparasitic mite, Tropilaelaps mercedesae, is shaped by the parasitic life history.</title>
        <authorList>
            <person name="Dong X."/>
            <person name="Armstrong S.D."/>
            <person name="Xia D."/>
            <person name="Makepeace B.L."/>
            <person name="Darby A.C."/>
            <person name="Kadowaki T."/>
        </authorList>
    </citation>
    <scope>NUCLEOTIDE SEQUENCE [LARGE SCALE GENOMIC DNA]</scope>
    <source>
        <strain evidence="4">Wuxi-XJTLU</strain>
    </source>
</reference>
<dbReference type="AlphaFoldDB" id="A0A1V9X9S9"/>
<comment type="subcellular location">
    <subcellularLocation>
        <location evidence="1">Secreted</location>
    </subcellularLocation>
</comment>
<evidence type="ECO:0000313" key="5">
    <source>
        <dbReference type="Proteomes" id="UP000192247"/>
    </source>
</evidence>
<dbReference type="InterPro" id="IPR029277">
    <property type="entry name" value="SVWC_dom"/>
</dbReference>
<name>A0A1V9X9S9_9ACAR</name>
<dbReference type="GO" id="GO:0005576">
    <property type="term" value="C:extracellular region"/>
    <property type="evidence" value="ECO:0007669"/>
    <property type="project" value="UniProtKB-SubCell"/>
</dbReference>
<feature type="domain" description="Single" evidence="3">
    <location>
        <begin position="142"/>
        <end position="205"/>
    </location>
</feature>
<evidence type="ECO:0000313" key="4">
    <source>
        <dbReference type="EMBL" id="OQR70118.1"/>
    </source>
</evidence>
<keyword evidence="2" id="KW-0964">Secreted</keyword>
<accession>A0A1V9X9S9</accession>
<comment type="caution">
    <text evidence="4">The sequence shown here is derived from an EMBL/GenBank/DDBJ whole genome shotgun (WGS) entry which is preliminary data.</text>
</comment>
<keyword evidence="5" id="KW-1185">Reference proteome</keyword>